<gene>
    <name evidence="1" type="ORF">LTR97_009562</name>
</gene>
<comment type="caution">
    <text evidence="1">The sequence shown here is derived from an EMBL/GenBank/DDBJ whole genome shotgun (WGS) entry which is preliminary data.</text>
</comment>
<dbReference type="AlphaFoldDB" id="A0AAN7ZZF1"/>
<reference evidence="1" key="1">
    <citation type="submission" date="2023-08" db="EMBL/GenBank/DDBJ databases">
        <title>Black Yeasts Isolated from many extreme environments.</title>
        <authorList>
            <person name="Coleine C."/>
            <person name="Stajich J.E."/>
            <person name="Selbmann L."/>
        </authorList>
    </citation>
    <scope>NUCLEOTIDE SEQUENCE</scope>
    <source>
        <strain evidence="1">CCFEE 5810</strain>
    </source>
</reference>
<dbReference type="Proteomes" id="UP001310594">
    <property type="component" value="Unassembled WGS sequence"/>
</dbReference>
<protein>
    <submittedName>
        <fullName evidence="1">Uncharacterized protein</fullName>
    </submittedName>
</protein>
<evidence type="ECO:0000313" key="1">
    <source>
        <dbReference type="EMBL" id="KAK5693945.1"/>
    </source>
</evidence>
<dbReference type="EMBL" id="JAVRQU010000016">
    <property type="protein sequence ID" value="KAK5693945.1"/>
    <property type="molecule type" value="Genomic_DNA"/>
</dbReference>
<proteinExistence type="predicted"/>
<evidence type="ECO:0000313" key="2">
    <source>
        <dbReference type="Proteomes" id="UP001310594"/>
    </source>
</evidence>
<organism evidence="1 2">
    <name type="scientific">Elasticomyces elasticus</name>
    <dbReference type="NCBI Taxonomy" id="574655"/>
    <lineage>
        <taxon>Eukaryota</taxon>
        <taxon>Fungi</taxon>
        <taxon>Dikarya</taxon>
        <taxon>Ascomycota</taxon>
        <taxon>Pezizomycotina</taxon>
        <taxon>Dothideomycetes</taxon>
        <taxon>Dothideomycetidae</taxon>
        <taxon>Mycosphaerellales</taxon>
        <taxon>Teratosphaeriaceae</taxon>
        <taxon>Elasticomyces</taxon>
    </lineage>
</organism>
<name>A0AAN7ZZF1_9PEZI</name>
<sequence>MPVGLPEEVLQHIFAYLHEIGDLRCLDQGKDAQLKRSTLASISLASSSYHRIVRPELYHTLIVEDDARIARPLHFLRTLLEHPNTGRLVREIHSGGWSVKAHRKDKRCVTGVESTSTILLNAATRAGIPALSRDNVEKTLWNPAAEASIAMMLPFTPMLRLLTINARLRVDLNPMTALRHVQLPQLSEVRTVSEGGESALDRLLDVLQLPALRTFRARKVSCAIHSTDALANIKVPLGLEHVFLEDSNADAIGIGRLLAAAPGLKTLSVYWESQDGLLVHSGSLGQALCARGKNLETVRFGSVDPDEKTLYPVPGTQLGDLREMASLRHLALPYAVLCSESQSWLVFQIALEDAGGWFERSHDYLVRVLPHSLRSLDIEHAKWSTELAEALGSVQHEGILVRNPLDLQLLELMTDGRYVDLSLITVHRVDNFTCLQEAESMGWVEEPGKGRFTLRKSSAETF</sequence>
<accession>A0AAN7ZZF1</accession>